<dbReference type="EMBL" id="FQXG01000008">
    <property type="protein sequence ID" value="SHI15738.1"/>
    <property type="molecule type" value="Genomic_DNA"/>
</dbReference>
<accession>A0A1M5YV61</accession>
<sequence>MPRPSRYAESALWLLAPLFWLQGRWVRWRTPQLPEAPGPRLGSQGEGSALSLLILGDSAAAGVGIPHRNHTLVGHLVNQLACQHRVQWQLLAQSGLTTEQALPMLAQVQTPPDLVIVSLGVNDILSVRSARRWQVTLSELIQSLQQQGQPKILLTALPPMERFPRLPWPLNAWLGMRCRGYNRALVQLIQQHNGVRLLTIPDLDADLAPDQFHPGPNTHRLWADAALLHCSS</sequence>
<dbReference type="Gene3D" id="3.40.50.1110">
    <property type="entry name" value="SGNH hydrolase"/>
    <property type="match status" value="1"/>
</dbReference>
<dbReference type="GO" id="GO:0016788">
    <property type="term" value="F:hydrolase activity, acting on ester bonds"/>
    <property type="evidence" value="ECO:0007669"/>
    <property type="project" value="UniProtKB-ARBA"/>
</dbReference>
<dbReference type="InterPro" id="IPR036514">
    <property type="entry name" value="SGNH_hydro_sf"/>
</dbReference>
<dbReference type="InterPro" id="IPR013830">
    <property type="entry name" value="SGNH_hydro"/>
</dbReference>
<reference evidence="2 3" key="1">
    <citation type="submission" date="2016-11" db="EMBL/GenBank/DDBJ databases">
        <authorList>
            <person name="Jaros S."/>
            <person name="Januszkiewicz K."/>
            <person name="Wedrychowicz H."/>
        </authorList>
    </citation>
    <scope>NUCLEOTIDE SEQUENCE [LARGE SCALE GENOMIC DNA]</scope>
    <source>
        <strain evidence="2 3">DSM 16917</strain>
    </source>
</reference>
<gene>
    <name evidence="2" type="ORF">SAMN02745129_4480</name>
</gene>
<keyword evidence="3" id="KW-1185">Reference proteome</keyword>
<evidence type="ECO:0000313" key="3">
    <source>
        <dbReference type="Proteomes" id="UP000184268"/>
    </source>
</evidence>
<dbReference type="Pfam" id="PF13472">
    <property type="entry name" value="Lipase_GDSL_2"/>
    <property type="match status" value="1"/>
</dbReference>
<name>A0A1M5YV61_9GAMM</name>
<dbReference type="AlphaFoldDB" id="A0A1M5YV61"/>
<evidence type="ECO:0000259" key="1">
    <source>
        <dbReference type="Pfam" id="PF13472"/>
    </source>
</evidence>
<organism evidence="2 3">
    <name type="scientific">Ferrimonas marina</name>
    <dbReference type="NCBI Taxonomy" id="299255"/>
    <lineage>
        <taxon>Bacteria</taxon>
        <taxon>Pseudomonadati</taxon>
        <taxon>Pseudomonadota</taxon>
        <taxon>Gammaproteobacteria</taxon>
        <taxon>Alteromonadales</taxon>
        <taxon>Ferrimonadaceae</taxon>
        <taxon>Ferrimonas</taxon>
    </lineage>
</organism>
<evidence type="ECO:0000313" key="2">
    <source>
        <dbReference type="EMBL" id="SHI15738.1"/>
    </source>
</evidence>
<dbReference type="CDD" id="cd01836">
    <property type="entry name" value="FeeA_FeeB_like"/>
    <property type="match status" value="1"/>
</dbReference>
<dbReference type="STRING" id="299255.SAMN02745129_4480"/>
<protein>
    <submittedName>
        <fullName evidence="2">Lysophospholipase L1</fullName>
    </submittedName>
</protein>
<dbReference type="SUPFAM" id="SSF52266">
    <property type="entry name" value="SGNH hydrolase"/>
    <property type="match status" value="1"/>
</dbReference>
<dbReference type="RefSeq" id="WP_067664732.1">
    <property type="nucleotide sequence ID" value="NZ_FQXG01000008.1"/>
</dbReference>
<dbReference type="OrthoDB" id="9804395at2"/>
<dbReference type="Proteomes" id="UP000184268">
    <property type="component" value="Unassembled WGS sequence"/>
</dbReference>
<proteinExistence type="predicted"/>
<feature type="domain" description="SGNH hydrolase-type esterase" evidence="1">
    <location>
        <begin position="54"/>
        <end position="221"/>
    </location>
</feature>